<evidence type="ECO:0000256" key="2">
    <source>
        <dbReference type="SAM" id="MobiDB-lite"/>
    </source>
</evidence>
<dbReference type="InterPro" id="IPR004095">
    <property type="entry name" value="TGS"/>
</dbReference>
<proteinExistence type="predicted"/>
<evidence type="ECO:0000259" key="3">
    <source>
        <dbReference type="PROSITE" id="PS51710"/>
    </source>
</evidence>
<dbReference type="AlphaFoldDB" id="A0A075GDQ7"/>
<dbReference type="EMBL" id="KF900643">
    <property type="protein sequence ID" value="AIF02201.1"/>
    <property type="molecule type" value="Genomic_DNA"/>
</dbReference>
<dbReference type="InterPro" id="IPR027417">
    <property type="entry name" value="P-loop_NTPase"/>
</dbReference>
<dbReference type="GO" id="GO:0016887">
    <property type="term" value="F:ATP hydrolysis activity"/>
    <property type="evidence" value="ECO:0007669"/>
    <property type="project" value="TreeGrafter"/>
</dbReference>
<dbReference type="NCBIfam" id="NF007171">
    <property type="entry name" value="PRK09602.1"/>
    <property type="match status" value="1"/>
</dbReference>
<dbReference type="Gene3D" id="3.40.50.300">
    <property type="entry name" value="P-loop containing nucleotide triphosphate hydrolases"/>
    <property type="match status" value="1"/>
</dbReference>
<accession>A0A075GDQ7</accession>
<dbReference type="SUPFAM" id="SSF52540">
    <property type="entry name" value="P-loop containing nucleoside triphosphate hydrolases"/>
    <property type="match status" value="1"/>
</dbReference>
<protein>
    <submittedName>
        <fullName evidence="4">GTPase domain-containing protein</fullName>
    </submittedName>
</protein>
<dbReference type="GO" id="GO:0005737">
    <property type="term" value="C:cytoplasm"/>
    <property type="evidence" value="ECO:0007669"/>
    <property type="project" value="TreeGrafter"/>
</dbReference>
<dbReference type="SUPFAM" id="SSF81271">
    <property type="entry name" value="TGS-like"/>
    <property type="match status" value="1"/>
</dbReference>
<organism evidence="4">
    <name type="scientific">uncultured marine group II/III euryarchaeote KM3_155_E06</name>
    <dbReference type="NCBI Taxonomy" id="1457897"/>
    <lineage>
        <taxon>Archaea</taxon>
        <taxon>Methanobacteriati</taxon>
        <taxon>Methanobacteriota</taxon>
        <taxon>environmental samples</taxon>
    </lineage>
</organism>
<dbReference type="PRINTS" id="PR00326">
    <property type="entry name" value="GTP1OBG"/>
</dbReference>
<dbReference type="PANTHER" id="PTHR23305">
    <property type="entry name" value="OBG GTPASE FAMILY"/>
    <property type="match status" value="1"/>
</dbReference>
<dbReference type="Pfam" id="PF01926">
    <property type="entry name" value="MMR_HSR1"/>
    <property type="match status" value="1"/>
</dbReference>
<evidence type="ECO:0000313" key="4">
    <source>
        <dbReference type="EMBL" id="AIF02201.1"/>
    </source>
</evidence>
<dbReference type="InterPro" id="IPR006073">
    <property type="entry name" value="GTP-bd"/>
</dbReference>
<evidence type="ECO:0000256" key="1">
    <source>
        <dbReference type="ARBA" id="ARBA00022741"/>
    </source>
</evidence>
<dbReference type="InterPro" id="IPR013646">
    <property type="entry name" value="YGR210-like_G4"/>
</dbReference>
<sequence>MRIGLVGKPNVGKSTTFAALTETTVEIANYPFTTIEPNVGVTWIASPITCPCSELRAVREADGRLEPSTDDDERDGSICQPNTGSCNGFTRLVPVTLVDVAGLVPGAHEGRGRGNQFLSDLAACDALIQVVDASGATDLEGNPTGSGACDPLEEHEFLVDELAAWIEGILAGSWNRGTRRTQSEGDRAMTEWLHEQLSGIGADEFQVAQALAAFHQRNRDAGNPWEWSPELKRELADELRKAVFPLFVAANKADLAEPALWQALEARVAEEGGLLVATTAESELALRRAAKAGLIAYVPGEPEFELTATGEEVLTASQRQGLEELADRLSRLGGSGIVPLLSAVVYDRLEQIVAHPVQDETHWTDGDGRVLPDALLVRSGTTARGLAYAVHTDLGDGFIRATDARTNRIIGAEHELEDGAVVKIHAKT</sequence>
<dbReference type="Pfam" id="PF02824">
    <property type="entry name" value="TGS"/>
    <property type="match status" value="1"/>
</dbReference>
<feature type="domain" description="OBG-type G" evidence="3">
    <location>
        <begin position="1"/>
        <end position="298"/>
    </location>
</feature>
<feature type="region of interest" description="Disordered" evidence="2">
    <location>
        <begin position="61"/>
        <end position="80"/>
    </location>
</feature>
<dbReference type="InterPro" id="IPR012676">
    <property type="entry name" value="TGS-like"/>
</dbReference>
<dbReference type="Pfam" id="PF08438">
    <property type="entry name" value="YGR210-like_G4"/>
    <property type="match status" value="1"/>
</dbReference>
<dbReference type="PROSITE" id="PS51710">
    <property type="entry name" value="G_OBG"/>
    <property type="match status" value="1"/>
</dbReference>
<dbReference type="PANTHER" id="PTHR23305:SF1">
    <property type="entry name" value="OBG-TYPE G DOMAIN-CONTAINING PROTEIN"/>
    <property type="match status" value="1"/>
</dbReference>
<keyword evidence="1" id="KW-0547">Nucleotide-binding</keyword>
<dbReference type="Gene3D" id="3.10.20.30">
    <property type="match status" value="1"/>
</dbReference>
<reference evidence="4" key="1">
    <citation type="journal article" date="2014" name="Genome Biol. Evol.">
        <title>Pangenome evidence for extensive interdomain horizontal transfer affecting lineage core and shell genes in uncultured planktonic thaumarchaeota and euryarchaeota.</title>
        <authorList>
            <person name="Deschamps P."/>
            <person name="Zivanovic Y."/>
            <person name="Moreira D."/>
            <person name="Rodriguez-Valera F."/>
            <person name="Lopez-Garcia P."/>
        </authorList>
    </citation>
    <scope>NUCLEOTIDE SEQUENCE</scope>
</reference>
<dbReference type="GO" id="GO:0005525">
    <property type="term" value="F:GTP binding"/>
    <property type="evidence" value="ECO:0007669"/>
    <property type="project" value="InterPro"/>
</dbReference>
<name>A0A075GDQ7_9EURY</name>
<dbReference type="InterPro" id="IPR031167">
    <property type="entry name" value="G_OBG"/>
</dbReference>
<dbReference type="Gene3D" id="1.10.8.470">
    <property type="match status" value="1"/>
</dbReference>
<dbReference type="InterPro" id="IPR012675">
    <property type="entry name" value="Beta-grasp_dom_sf"/>
</dbReference>